<name>C4YB26_CLAL4</name>
<sequence>MTEYPTRPLVFEAFVSQVELIEKTLIEVQNQPASYYGRRNNRPNMGQNTQTHTNAHSYYNKYNNFYQSQQQQQQPSVYGGDYYGGYRNSPRSVIDNSSSQMNQPGVVQVGQVGQVGQSAVTGVSPSGASLGLSLGETQPNMPVVNGSGGLFGPQVFTDRGVFSSQNGKGAFSEQTKKSTGLSTFDPFGIYANEYAQSAAYPPLFNSSNDILGSSFSSNSTNIWGDTNKSVANDAAVWG</sequence>
<accession>C4YB26</accession>
<dbReference type="InParanoid" id="C4YB26"/>
<reference evidence="1 2" key="1">
    <citation type="journal article" date="2009" name="Nature">
        <title>Evolution of pathogenicity and sexual reproduction in eight Candida genomes.</title>
        <authorList>
            <person name="Butler G."/>
            <person name="Rasmussen M.D."/>
            <person name="Lin M.F."/>
            <person name="Santos M.A."/>
            <person name="Sakthikumar S."/>
            <person name="Munro C.A."/>
            <person name="Rheinbay E."/>
            <person name="Grabherr M."/>
            <person name="Forche A."/>
            <person name="Reedy J.L."/>
            <person name="Agrafioti I."/>
            <person name="Arnaud M.B."/>
            <person name="Bates S."/>
            <person name="Brown A.J."/>
            <person name="Brunke S."/>
            <person name="Costanzo M.C."/>
            <person name="Fitzpatrick D.A."/>
            <person name="de Groot P.W."/>
            <person name="Harris D."/>
            <person name="Hoyer L.L."/>
            <person name="Hube B."/>
            <person name="Klis F.M."/>
            <person name="Kodira C."/>
            <person name="Lennard N."/>
            <person name="Logue M.E."/>
            <person name="Martin R."/>
            <person name="Neiman A.M."/>
            <person name="Nikolaou E."/>
            <person name="Quail M.A."/>
            <person name="Quinn J."/>
            <person name="Santos M.C."/>
            <person name="Schmitzberger F.F."/>
            <person name="Sherlock G."/>
            <person name="Shah P."/>
            <person name="Silverstein K.A."/>
            <person name="Skrzypek M.S."/>
            <person name="Soll D."/>
            <person name="Staggs R."/>
            <person name="Stansfield I."/>
            <person name="Stumpf M.P."/>
            <person name="Sudbery P.E."/>
            <person name="Srikantha T."/>
            <person name="Zeng Q."/>
            <person name="Berman J."/>
            <person name="Berriman M."/>
            <person name="Heitman J."/>
            <person name="Gow N.A."/>
            <person name="Lorenz M.C."/>
            <person name="Birren B.W."/>
            <person name="Kellis M."/>
            <person name="Cuomo C.A."/>
        </authorList>
    </citation>
    <scope>NUCLEOTIDE SEQUENCE [LARGE SCALE GENOMIC DNA]</scope>
    <source>
        <strain evidence="1 2">ATCC 42720</strain>
    </source>
</reference>
<dbReference type="GeneID" id="8495194"/>
<evidence type="ECO:0000313" key="1">
    <source>
        <dbReference type="EMBL" id="EEQ41190.1"/>
    </source>
</evidence>
<protein>
    <submittedName>
        <fullName evidence="1">Uncharacterized protein</fullName>
    </submittedName>
</protein>
<dbReference type="OrthoDB" id="4092372at2759"/>
<dbReference type="VEuPathDB" id="FungiDB:CLUG_05318"/>
<proteinExistence type="predicted"/>
<dbReference type="Proteomes" id="UP000007703">
    <property type="component" value="Unassembled WGS sequence"/>
</dbReference>
<dbReference type="EMBL" id="CH408082">
    <property type="protein sequence ID" value="EEQ41190.1"/>
    <property type="molecule type" value="Genomic_DNA"/>
</dbReference>
<dbReference type="OMA" id="IYANEYA"/>
<dbReference type="HOGENOM" id="CLU_1165718_0_0_1"/>
<dbReference type="AlphaFoldDB" id="C4YB26"/>
<organism evidence="1 2">
    <name type="scientific">Clavispora lusitaniae (strain ATCC 42720)</name>
    <name type="common">Yeast</name>
    <name type="synonym">Candida lusitaniae</name>
    <dbReference type="NCBI Taxonomy" id="306902"/>
    <lineage>
        <taxon>Eukaryota</taxon>
        <taxon>Fungi</taxon>
        <taxon>Dikarya</taxon>
        <taxon>Ascomycota</taxon>
        <taxon>Saccharomycotina</taxon>
        <taxon>Pichiomycetes</taxon>
        <taxon>Metschnikowiaceae</taxon>
        <taxon>Clavispora</taxon>
    </lineage>
</organism>
<evidence type="ECO:0000313" key="2">
    <source>
        <dbReference type="Proteomes" id="UP000007703"/>
    </source>
</evidence>
<dbReference type="KEGG" id="clu:CLUG_05318"/>
<gene>
    <name evidence="1" type="ORF">CLUG_05318</name>
</gene>